<proteinExistence type="predicted"/>
<evidence type="ECO:0000313" key="2">
    <source>
        <dbReference type="EMBL" id="KAK7051663.1"/>
    </source>
</evidence>
<dbReference type="EMBL" id="JAYKXP010000012">
    <property type="protein sequence ID" value="KAK7051663.1"/>
    <property type="molecule type" value="Genomic_DNA"/>
</dbReference>
<dbReference type="Proteomes" id="UP001383192">
    <property type="component" value="Unassembled WGS sequence"/>
</dbReference>
<dbReference type="InterPro" id="IPR032675">
    <property type="entry name" value="LRR_dom_sf"/>
</dbReference>
<sequence length="477" mass="54706">MSIFDYTFLDNGSDNFHFPCGLANTTNFLPTCSYPPIPRYMLRSNLLPSQMDVAQTNYVLQEESEELRRYDEEIQRLRLILESTEVERDMLYRKMQERRSWFAPIRRLPVEILARIFVEVVEQSDFSLEIDPYDATEIHATPLELSHVSYHWRIITFSQQSIWSSISLGIHQMEKDLTPLLDIYLTNSANHPLTISIRDFEARLPSTVGDVGQCLGVHASSFLRKLTSQFPRCQELTLWALQPGHLLQEETSFLLLRRLSLSLSSVPVIGHNDDGVDHFWNAIRDAPALEHVTTHSGLEDIISIGINHVHWDRLKSLSIIDLDRYTDFRFVVTHCRQLEELEIEAWLDDPDWDEGIEPQTVVLPYLRKLELSGDIRFMLNSLTLPSLQTVRLGMGHGGGNGTVDSVHWALQDFLSLLQRSSRTESLSELHLTNMPWTFSVKMVHGSFEDSGAFSMPGTPQSVYGTLIRSGGNKCRYR</sequence>
<protein>
    <recommendedName>
        <fullName evidence="4">F-box domain-containing protein</fullName>
    </recommendedName>
</protein>
<accession>A0AAW0DID6</accession>
<evidence type="ECO:0008006" key="4">
    <source>
        <dbReference type="Google" id="ProtNLM"/>
    </source>
</evidence>
<evidence type="ECO:0000313" key="3">
    <source>
        <dbReference type="Proteomes" id="UP001383192"/>
    </source>
</evidence>
<dbReference type="AlphaFoldDB" id="A0AAW0DID6"/>
<gene>
    <name evidence="2" type="ORF">VNI00_004642</name>
</gene>
<comment type="caution">
    <text evidence="2">The sequence shown here is derived from an EMBL/GenBank/DDBJ whole genome shotgun (WGS) entry which is preliminary data.</text>
</comment>
<dbReference type="SUPFAM" id="SSF52047">
    <property type="entry name" value="RNI-like"/>
    <property type="match status" value="1"/>
</dbReference>
<name>A0AAW0DID6_9AGAR</name>
<organism evidence="2 3">
    <name type="scientific">Paramarasmius palmivorus</name>
    <dbReference type="NCBI Taxonomy" id="297713"/>
    <lineage>
        <taxon>Eukaryota</taxon>
        <taxon>Fungi</taxon>
        <taxon>Dikarya</taxon>
        <taxon>Basidiomycota</taxon>
        <taxon>Agaricomycotina</taxon>
        <taxon>Agaricomycetes</taxon>
        <taxon>Agaricomycetidae</taxon>
        <taxon>Agaricales</taxon>
        <taxon>Marasmiineae</taxon>
        <taxon>Marasmiaceae</taxon>
        <taxon>Paramarasmius</taxon>
    </lineage>
</organism>
<dbReference type="Gene3D" id="3.80.10.10">
    <property type="entry name" value="Ribonuclease Inhibitor"/>
    <property type="match status" value="1"/>
</dbReference>
<reference evidence="2 3" key="1">
    <citation type="submission" date="2024-01" db="EMBL/GenBank/DDBJ databases">
        <title>A draft genome for a cacao thread blight-causing isolate of Paramarasmius palmivorus.</title>
        <authorList>
            <person name="Baruah I.K."/>
            <person name="Bukari Y."/>
            <person name="Amoako-Attah I."/>
            <person name="Meinhardt L.W."/>
            <person name="Bailey B.A."/>
            <person name="Cohen S.P."/>
        </authorList>
    </citation>
    <scope>NUCLEOTIDE SEQUENCE [LARGE SCALE GENOMIC DNA]</scope>
    <source>
        <strain evidence="2 3">GH-12</strain>
    </source>
</reference>
<feature type="coiled-coil region" evidence="1">
    <location>
        <begin position="60"/>
        <end position="87"/>
    </location>
</feature>
<evidence type="ECO:0000256" key="1">
    <source>
        <dbReference type="SAM" id="Coils"/>
    </source>
</evidence>
<keyword evidence="1" id="KW-0175">Coiled coil</keyword>
<keyword evidence="3" id="KW-1185">Reference proteome</keyword>